<evidence type="ECO:0000313" key="3">
    <source>
        <dbReference type="EMBL" id="AMF95562.1"/>
    </source>
</evidence>
<dbReference type="Proteomes" id="UP000254626">
    <property type="component" value="Unassembled WGS sequence"/>
</dbReference>
<comment type="similarity">
    <text evidence="1">Belongs to the UDP-N-acetylglucosamine 2-epimerase family.</text>
</comment>
<name>A0AAX2LRU8_VIBFL</name>
<dbReference type="SUPFAM" id="SSF53756">
    <property type="entry name" value="UDP-Glycosyltransferase/glycogen phosphorylase"/>
    <property type="match status" value="1"/>
</dbReference>
<feature type="domain" description="UDP-N-acetylglucosamine 2-epimerase" evidence="2">
    <location>
        <begin position="27"/>
        <end position="361"/>
    </location>
</feature>
<dbReference type="EMBL" id="UHIP01000001">
    <property type="protein sequence ID" value="SUP29224.1"/>
    <property type="molecule type" value="Genomic_DNA"/>
</dbReference>
<reference evidence="3" key="2">
    <citation type="submission" date="2018-01" db="EMBL/GenBank/DDBJ databases">
        <title>FDA dAtabase for Regulatory Grade micrObial Sequences (FDA-ARGOS): Supporting development and validation of Infectious Disease Dx tests.</title>
        <authorList>
            <person name="Hoffmann M."/>
            <person name="Allard M."/>
            <person name="Evans P."/>
            <person name="Brown E."/>
            <person name="Tallon L."/>
            <person name="Sadzewicz L."/>
            <person name="Sengamalay N."/>
            <person name="Ott S."/>
            <person name="Godinez A."/>
            <person name="Nagaraj S."/>
            <person name="Vyas G."/>
            <person name="Aluvathingal J."/>
            <person name="Nadendla S."/>
            <person name="Geyer C."/>
            <person name="Sichtig H."/>
        </authorList>
    </citation>
    <scope>NUCLEOTIDE SEQUENCE</scope>
    <source>
        <strain evidence="3">ATCC 33809</strain>
    </source>
</reference>
<evidence type="ECO:0000256" key="1">
    <source>
        <dbReference type="RuleBase" id="RU003513"/>
    </source>
</evidence>
<evidence type="ECO:0000313" key="4">
    <source>
        <dbReference type="EMBL" id="SUP29224.1"/>
    </source>
</evidence>
<dbReference type="KEGG" id="vfl:AL536_19545"/>
<sequence>MKKMKVMSVVGTRPEIIRLSRVLAKLDEHCEHILVHTGQNYDFELNEVFFNDLGVRKPDYFLNAAGKNAAETIGQVIIKVDQVLEEVQPEAMLVLGDTNSCISALPAKRRKVPIFHMEAGNRCFDQRVPEETNRRIVDHTADINLTYSTIARDYLLAEGLPADRVIKTGSPMFEVLSHYMPQIDASDVLTRLGLKKGQFFVVSAHREENVDSPKQLAKLAESLNTVAQQYGLPVIVSTHPRTRNRIEAQGIRFHPNIQLLKPLGFHDYNHLQKNARAVLSDSGTINEESSIMNFPALNLREAHERPEGMEEASVMMVGLSSERVMQGLKILETQPAGEERLLRQVYDYSMPNVSDKVVRIIHSYTDYVKRVVWKEY</sequence>
<evidence type="ECO:0000313" key="5">
    <source>
        <dbReference type="Proteomes" id="UP000057088"/>
    </source>
</evidence>
<dbReference type="InterPro" id="IPR003331">
    <property type="entry name" value="UDP_GlcNAc_Epimerase_2_dom"/>
</dbReference>
<protein>
    <submittedName>
        <fullName evidence="4">UDP-N-acetyl glucosamine-2-epimerase</fullName>
        <ecNumber evidence="4">5.1.3.14</ecNumber>
    </submittedName>
    <submittedName>
        <fullName evidence="3">UDP-N-acetylglucosamine 2-epimerase (Non-hydrolyzing)</fullName>
    </submittedName>
</protein>
<dbReference type="AlphaFoldDB" id="A0AAX2LRU8"/>
<evidence type="ECO:0000259" key="2">
    <source>
        <dbReference type="Pfam" id="PF02350"/>
    </source>
</evidence>
<accession>A0AAX2LRU8</accession>
<dbReference type="Pfam" id="PF02350">
    <property type="entry name" value="Epimerase_2"/>
    <property type="match status" value="1"/>
</dbReference>
<dbReference type="EMBL" id="CP014035">
    <property type="protein sequence ID" value="AMF95562.1"/>
    <property type="molecule type" value="Genomic_DNA"/>
</dbReference>
<dbReference type="Gene3D" id="3.40.50.2000">
    <property type="entry name" value="Glycogen Phosphorylase B"/>
    <property type="match status" value="2"/>
</dbReference>
<dbReference type="EC" id="5.1.3.14" evidence="4"/>
<dbReference type="InterPro" id="IPR029767">
    <property type="entry name" value="WecB-like"/>
</dbReference>
<keyword evidence="1 4" id="KW-0413">Isomerase</keyword>
<dbReference type="NCBIfam" id="TIGR00236">
    <property type="entry name" value="wecB"/>
    <property type="match status" value="1"/>
</dbReference>
<dbReference type="RefSeq" id="WP_061056980.1">
    <property type="nucleotide sequence ID" value="NZ_CABLBX010000014.1"/>
</dbReference>
<proteinExistence type="inferred from homology"/>
<keyword evidence="5" id="KW-1185">Reference proteome</keyword>
<dbReference type="GeneID" id="29386013"/>
<gene>
    <name evidence="4" type="primary">rffE</name>
    <name evidence="3" type="ORF">AL536_19545</name>
    <name evidence="4" type="ORF">NCTC11327_02671</name>
</gene>
<reference evidence="5" key="1">
    <citation type="submission" date="2015-12" db="EMBL/GenBank/DDBJ databases">
        <title>FDA dAtabase for Regulatory Grade micrObial Sequences (FDA-ARGOS): Supporting development and validation of Infectious Disease Dx tests.</title>
        <authorList>
            <person name="Hoffmann M."/>
            <person name="Allard M."/>
            <person name="Evans P."/>
            <person name="Brown E."/>
            <person name="Tallon L.J."/>
            <person name="Sadzewicz L."/>
            <person name="Sengamalay N."/>
            <person name="Ott S."/>
            <person name="Godinez A."/>
            <person name="Nagaraj S."/>
            <person name="Vyas G."/>
            <person name="Aluvathingal J."/>
            <person name="Nadendla S."/>
            <person name="Geyer C."/>
            <person name="Sichtig H."/>
        </authorList>
    </citation>
    <scope>NUCLEOTIDE SEQUENCE [LARGE SCALE GENOMIC DNA]</scope>
    <source>
        <strain evidence="5">ATCC 33809</strain>
    </source>
</reference>
<evidence type="ECO:0000313" key="6">
    <source>
        <dbReference type="Proteomes" id="UP000254626"/>
    </source>
</evidence>
<reference evidence="4 6" key="3">
    <citation type="submission" date="2018-06" db="EMBL/GenBank/DDBJ databases">
        <authorList>
            <consortium name="Pathogen Informatics"/>
            <person name="Doyle S."/>
        </authorList>
    </citation>
    <scope>NUCLEOTIDE SEQUENCE [LARGE SCALE GENOMIC DNA]</scope>
    <source>
        <strain evidence="4 6">NCTC11327</strain>
    </source>
</reference>
<dbReference type="PANTHER" id="PTHR43174:SF1">
    <property type="entry name" value="UDP-N-ACETYLGLUCOSAMINE 2-EPIMERASE"/>
    <property type="match status" value="1"/>
</dbReference>
<dbReference type="PANTHER" id="PTHR43174">
    <property type="entry name" value="UDP-N-ACETYLGLUCOSAMINE 2-EPIMERASE"/>
    <property type="match status" value="1"/>
</dbReference>
<dbReference type="CDD" id="cd03786">
    <property type="entry name" value="GTB_UDP-GlcNAc_2-Epimerase"/>
    <property type="match status" value="1"/>
</dbReference>
<dbReference type="GO" id="GO:0008761">
    <property type="term" value="F:UDP-N-acetylglucosamine 2-epimerase activity"/>
    <property type="evidence" value="ECO:0007669"/>
    <property type="project" value="UniProtKB-EC"/>
</dbReference>
<dbReference type="Proteomes" id="UP000057088">
    <property type="component" value="Chromosome 2"/>
</dbReference>
<organism evidence="4 6">
    <name type="scientific">Vibrio fluvialis</name>
    <dbReference type="NCBI Taxonomy" id="676"/>
    <lineage>
        <taxon>Bacteria</taxon>
        <taxon>Pseudomonadati</taxon>
        <taxon>Pseudomonadota</taxon>
        <taxon>Gammaproteobacteria</taxon>
        <taxon>Vibrionales</taxon>
        <taxon>Vibrionaceae</taxon>
        <taxon>Vibrio</taxon>
    </lineage>
</organism>